<dbReference type="OMA" id="FSAVAWG"/>
<dbReference type="InterPro" id="IPR010347">
    <property type="entry name" value="Tdp1"/>
</dbReference>
<dbReference type="InParanoid" id="A0A7N2MQX1"/>
<proteinExistence type="predicted"/>
<dbReference type="AlphaFoldDB" id="A0A7N2MQX1"/>
<evidence type="ECO:0000313" key="2">
    <source>
        <dbReference type="EnsemblPlants" id="QL10p035719:mrna:CDS:1"/>
    </source>
</evidence>
<name>A0A7N2MQX1_QUELO</name>
<reference evidence="2" key="2">
    <citation type="submission" date="2021-01" db="UniProtKB">
        <authorList>
            <consortium name="EnsemblPlants"/>
        </authorList>
    </citation>
    <scope>IDENTIFICATION</scope>
</reference>
<dbReference type="PANTHER" id="PTHR12415:SF3">
    <property type="entry name" value="OS04G0403400 PROTEIN"/>
    <property type="match status" value="1"/>
</dbReference>
<keyword evidence="3" id="KW-1185">Reference proteome</keyword>
<dbReference type="SUPFAM" id="SSF56024">
    <property type="entry name" value="Phospholipase D/nuclease"/>
    <property type="match status" value="1"/>
</dbReference>
<accession>A0A7N2MQX1</accession>
<dbReference type="EMBL" id="LRBV02000010">
    <property type="status" value="NOT_ANNOTATED_CDS"/>
    <property type="molecule type" value="Genomic_DNA"/>
</dbReference>
<organism evidence="2 3">
    <name type="scientific">Quercus lobata</name>
    <name type="common">Valley oak</name>
    <dbReference type="NCBI Taxonomy" id="97700"/>
    <lineage>
        <taxon>Eukaryota</taxon>
        <taxon>Viridiplantae</taxon>
        <taxon>Streptophyta</taxon>
        <taxon>Embryophyta</taxon>
        <taxon>Tracheophyta</taxon>
        <taxon>Spermatophyta</taxon>
        <taxon>Magnoliopsida</taxon>
        <taxon>eudicotyledons</taxon>
        <taxon>Gunneridae</taxon>
        <taxon>Pentapetalae</taxon>
        <taxon>rosids</taxon>
        <taxon>fabids</taxon>
        <taxon>Fagales</taxon>
        <taxon>Fagaceae</taxon>
        <taxon>Quercus</taxon>
    </lineage>
</organism>
<protein>
    <submittedName>
        <fullName evidence="2">Uncharacterized protein</fullName>
    </submittedName>
</protein>
<feature type="site" description="Interaction with DNA" evidence="1">
    <location>
        <position position="17"/>
    </location>
</feature>
<dbReference type="Gene3D" id="3.30.870.10">
    <property type="entry name" value="Endonuclease Chain A"/>
    <property type="match status" value="1"/>
</dbReference>
<dbReference type="EnsemblPlants" id="QL10p035719:mrna">
    <property type="protein sequence ID" value="QL10p035719:mrna:CDS:1"/>
    <property type="gene ID" value="QL10p035719"/>
</dbReference>
<dbReference type="GO" id="GO:0005634">
    <property type="term" value="C:nucleus"/>
    <property type="evidence" value="ECO:0007669"/>
    <property type="project" value="InterPro"/>
</dbReference>
<evidence type="ECO:0000256" key="1">
    <source>
        <dbReference type="PIRSR" id="PIRSR610347-3"/>
    </source>
</evidence>
<dbReference type="Proteomes" id="UP000594261">
    <property type="component" value="Chromosome 10"/>
</dbReference>
<dbReference type="Pfam" id="PF06087">
    <property type="entry name" value="Tyr-DNA_phospho"/>
    <property type="match status" value="1"/>
</dbReference>
<dbReference type="PANTHER" id="PTHR12415">
    <property type="entry name" value="TYROSYL-DNA PHOSPHODIESTERASE 1"/>
    <property type="match status" value="1"/>
</dbReference>
<dbReference type="GO" id="GO:0008081">
    <property type="term" value="F:phosphoric diester hydrolase activity"/>
    <property type="evidence" value="ECO:0007669"/>
    <property type="project" value="InterPro"/>
</dbReference>
<reference evidence="2 3" key="1">
    <citation type="journal article" date="2016" name="G3 (Bethesda)">
        <title>First Draft Assembly and Annotation of the Genome of a California Endemic Oak Quercus lobata Nee (Fagaceae).</title>
        <authorList>
            <person name="Sork V.L."/>
            <person name="Fitz-Gibbon S.T."/>
            <person name="Puiu D."/>
            <person name="Crepeau M."/>
            <person name="Gugger P.F."/>
            <person name="Sherman R."/>
            <person name="Stevens K."/>
            <person name="Langley C.H."/>
            <person name="Pellegrini M."/>
            <person name="Salzberg S.L."/>
        </authorList>
    </citation>
    <scope>NUCLEOTIDE SEQUENCE [LARGE SCALE GENOMIC DNA]</scope>
    <source>
        <strain evidence="2 3">cv. SW786</strain>
    </source>
</reference>
<dbReference type="GO" id="GO:0006281">
    <property type="term" value="P:DNA repair"/>
    <property type="evidence" value="ECO:0007669"/>
    <property type="project" value="InterPro"/>
</dbReference>
<evidence type="ECO:0000313" key="3">
    <source>
        <dbReference type="Proteomes" id="UP000594261"/>
    </source>
</evidence>
<dbReference type="Gramene" id="QL10p035719:mrna">
    <property type="protein sequence ID" value="QL10p035719:mrna:CDS:1"/>
    <property type="gene ID" value="QL10p035719"/>
</dbReference>
<sequence>MDAPSSGWVYCGSHNFSAAAWGRPISNSGSQANRLEKGNSSLGLRLHICNYELGIIFIFPPTKTKGDTGENCSNLDDVVLPYVVPAPKYGFKDRPATMQAMREALAELTKQEREKFAEIIATEEMVEEILDEEEEEAIEETSYAVEEKEDEKVYAEQLWSQVDSSQSC</sequence>